<dbReference type="Proteomes" id="UP001183619">
    <property type="component" value="Unassembled WGS sequence"/>
</dbReference>
<name>A0ABU2B7M3_9CORY</name>
<dbReference type="EMBL" id="JAVDYF010000001">
    <property type="protein sequence ID" value="MDR7354607.1"/>
    <property type="molecule type" value="Genomic_DNA"/>
</dbReference>
<keyword evidence="3" id="KW-1185">Reference proteome</keyword>
<comment type="caution">
    <text evidence="2">The sequence shown here is derived from an EMBL/GenBank/DDBJ whole genome shotgun (WGS) entry which is preliminary data.</text>
</comment>
<evidence type="ECO:0000313" key="3">
    <source>
        <dbReference type="Proteomes" id="UP001183619"/>
    </source>
</evidence>
<gene>
    <name evidence="2" type="ORF">J2S37_001145</name>
</gene>
<evidence type="ECO:0000313" key="2">
    <source>
        <dbReference type="EMBL" id="MDR7354607.1"/>
    </source>
</evidence>
<feature type="transmembrane region" description="Helical" evidence="1">
    <location>
        <begin position="54"/>
        <end position="75"/>
    </location>
</feature>
<keyword evidence="1" id="KW-1133">Transmembrane helix</keyword>
<sequence>MNTFTNALRSETIKLTSLRSTWIYAILLTGTLYGPLVLIGLLTNSEEAITLKDLTSGAPIFAIVTVAFIGASIAGTIEERMHIHAFLTQPTRHLWLIARIVVSTIFIALNFIIGFALALLATTILMDNPYDFSSTADLNTSLLFILLAGVLAGGLAVISRSKIVAIVIPISLVLIISQLIQIAAAQISALVPLWLIEPFSRAPQLFIQTPEAGWGFGQTQPLLFNLAIITAWIVVPVWAAFAVNARRDVG</sequence>
<accession>A0ABU2B7M3</accession>
<evidence type="ECO:0000256" key="1">
    <source>
        <dbReference type="SAM" id="Phobius"/>
    </source>
</evidence>
<feature type="transmembrane region" description="Helical" evidence="1">
    <location>
        <begin position="21"/>
        <end position="42"/>
    </location>
</feature>
<protein>
    <submittedName>
        <fullName evidence="2">ABC-2 type transport system permease protein</fullName>
    </submittedName>
</protein>
<dbReference type="RefSeq" id="WP_277104547.1">
    <property type="nucleotide sequence ID" value="NZ_BAAAJS010000003.1"/>
</dbReference>
<feature type="transmembrane region" description="Helical" evidence="1">
    <location>
        <begin position="141"/>
        <end position="158"/>
    </location>
</feature>
<keyword evidence="1" id="KW-0812">Transmembrane</keyword>
<feature type="transmembrane region" description="Helical" evidence="1">
    <location>
        <begin position="222"/>
        <end position="243"/>
    </location>
</feature>
<proteinExistence type="predicted"/>
<feature type="transmembrane region" description="Helical" evidence="1">
    <location>
        <begin position="170"/>
        <end position="196"/>
    </location>
</feature>
<feature type="transmembrane region" description="Helical" evidence="1">
    <location>
        <begin position="96"/>
        <end position="121"/>
    </location>
</feature>
<organism evidence="2 3">
    <name type="scientific">Corynebacterium felinum</name>
    <dbReference type="NCBI Taxonomy" id="131318"/>
    <lineage>
        <taxon>Bacteria</taxon>
        <taxon>Bacillati</taxon>
        <taxon>Actinomycetota</taxon>
        <taxon>Actinomycetes</taxon>
        <taxon>Mycobacteriales</taxon>
        <taxon>Corynebacteriaceae</taxon>
        <taxon>Corynebacterium</taxon>
    </lineage>
</organism>
<reference evidence="2 3" key="1">
    <citation type="submission" date="2023-07" db="EMBL/GenBank/DDBJ databases">
        <title>Sequencing the genomes of 1000 actinobacteria strains.</title>
        <authorList>
            <person name="Klenk H.-P."/>
        </authorList>
    </citation>
    <scope>NUCLEOTIDE SEQUENCE [LARGE SCALE GENOMIC DNA]</scope>
    <source>
        <strain evidence="2 3">DSM 44508</strain>
    </source>
</reference>
<keyword evidence="1" id="KW-0472">Membrane</keyword>